<feature type="transmembrane region" description="Helical" evidence="5">
    <location>
        <begin position="14"/>
        <end position="35"/>
    </location>
</feature>
<dbReference type="GO" id="GO:0046036">
    <property type="term" value="P:CTP metabolic process"/>
    <property type="evidence" value="ECO:0007669"/>
    <property type="project" value="TreeGrafter"/>
</dbReference>
<feature type="transmembrane region" description="Helical" evidence="5">
    <location>
        <begin position="450"/>
        <end position="471"/>
    </location>
</feature>
<dbReference type="InterPro" id="IPR000407">
    <property type="entry name" value="GDA1_CD39_NTPase"/>
</dbReference>
<dbReference type="PANTHER" id="PTHR11782:SF112">
    <property type="entry name" value="NUCLEOSIDE-TRIPHOSPHATASE NTP-1"/>
    <property type="match status" value="1"/>
</dbReference>
<dbReference type="EMBL" id="CANHGI010000004">
    <property type="protein sequence ID" value="CAI5448279.1"/>
    <property type="molecule type" value="Genomic_DNA"/>
</dbReference>
<accession>A0A9P1INT0</accession>
<dbReference type="Gene3D" id="3.30.420.40">
    <property type="match status" value="1"/>
</dbReference>
<dbReference type="PROSITE" id="PS51257">
    <property type="entry name" value="PROKAR_LIPOPROTEIN"/>
    <property type="match status" value="1"/>
</dbReference>
<dbReference type="GO" id="GO:0017111">
    <property type="term" value="F:ribonucleoside triphosphate phosphatase activity"/>
    <property type="evidence" value="ECO:0007669"/>
    <property type="project" value="TreeGrafter"/>
</dbReference>
<dbReference type="GO" id="GO:0004382">
    <property type="term" value="F:GDP phosphatase activity"/>
    <property type="evidence" value="ECO:0007669"/>
    <property type="project" value="TreeGrafter"/>
</dbReference>
<feature type="binding site" evidence="4">
    <location>
        <begin position="218"/>
        <end position="222"/>
    </location>
    <ligand>
        <name>ATP</name>
        <dbReference type="ChEBI" id="CHEBI:30616"/>
    </ligand>
</feature>
<dbReference type="Gene3D" id="3.30.420.150">
    <property type="entry name" value="Exopolyphosphatase. Domain 2"/>
    <property type="match status" value="1"/>
</dbReference>
<dbReference type="GO" id="GO:0016020">
    <property type="term" value="C:membrane"/>
    <property type="evidence" value="ECO:0007669"/>
    <property type="project" value="TreeGrafter"/>
</dbReference>
<keyword evidence="7" id="KW-1185">Reference proteome</keyword>
<evidence type="ECO:0000313" key="7">
    <source>
        <dbReference type="Proteomes" id="UP001152747"/>
    </source>
</evidence>
<keyword evidence="5" id="KW-1133">Transmembrane helix</keyword>
<evidence type="ECO:0000256" key="2">
    <source>
        <dbReference type="ARBA" id="ARBA00022801"/>
    </source>
</evidence>
<evidence type="ECO:0000256" key="4">
    <source>
        <dbReference type="PIRSR" id="PIRSR600407-2"/>
    </source>
</evidence>
<dbReference type="Proteomes" id="UP001152747">
    <property type="component" value="Unassembled WGS sequence"/>
</dbReference>
<keyword evidence="4" id="KW-0547">Nucleotide-binding</keyword>
<organism evidence="6 7">
    <name type="scientific">Caenorhabditis angaria</name>
    <dbReference type="NCBI Taxonomy" id="860376"/>
    <lineage>
        <taxon>Eukaryota</taxon>
        <taxon>Metazoa</taxon>
        <taxon>Ecdysozoa</taxon>
        <taxon>Nematoda</taxon>
        <taxon>Chromadorea</taxon>
        <taxon>Rhabditida</taxon>
        <taxon>Rhabditina</taxon>
        <taxon>Rhabditomorpha</taxon>
        <taxon>Rhabditoidea</taxon>
        <taxon>Rhabditidae</taxon>
        <taxon>Peloderinae</taxon>
        <taxon>Caenorhabditis</taxon>
    </lineage>
</organism>
<evidence type="ECO:0000313" key="6">
    <source>
        <dbReference type="EMBL" id="CAI5448279.1"/>
    </source>
</evidence>
<evidence type="ECO:0000256" key="5">
    <source>
        <dbReference type="SAM" id="Phobius"/>
    </source>
</evidence>
<protein>
    <submittedName>
        <fullName evidence="6">Uncharacterized protein</fullName>
    </submittedName>
</protein>
<comment type="caution">
    <text evidence="6">The sequence shown here is derived from an EMBL/GenBank/DDBJ whole genome shotgun (WGS) entry which is preliminary data.</text>
</comment>
<reference evidence="6" key="1">
    <citation type="submission" date="2022-11" db="EMBL/GenBank/DDBJ databases">
        <authorList>
            <person name="Kikuchi T."/>
        </authorList>
    </citation>
    <scope>NUCLEOTIDE SEQUENCE</scope>
    <source>
        <strain evidence="6">PS1010</strain>
    </source>
</reference>
<name>A0A9P1INT0_9PELO</name>
<keyword evidence="4" id="KW-0067">ATP-binding</keyword>
<dbReference type="GO" id="GO:0005794">
    <property type="term" value="C:Golgi apparatus"/>
    <property type="evidence" value="ECO:0007669"/>
    <property type="project" value="TreeGrafter"/>
</dbReference>
<proteinExistence type="inferred from homology"/>
<evidence type="ECO:0000256" key="1">
    <source>
        <dbReference type="ARBA" id="ARBA00009283"/>
    </source>
</evidence>
<dbReference type="GO" id="GO:0045134">
    <property type="term" value="F:UDP phosphatase activity"/>
    <property type="evidence" value="ECO:0007669"/>
    <property type="project" value="TreeGrafter"/>
</dbReference>
<dbReference type="GO" id="GO:0006256">
    <property type="term" value="P:UDP catabolic process"/>
    <property type="evidence" value="ECO:0007669"/>
    <property type="project" value="TreeGrafter"/>
</dbReference>
<keyword evidence="2" id="KW-0378">Hydrolase</keyword>
<keyword evidence="5" id="KW-0472">Membrane</keyword>
<sequence length="488" mass="55426">MADLEGKLDRSMNYLKLALFFGTILIFSSCIFIFLSNSNFTPETALGSSREKYGVICDAGSSGTRIFVYKIAENSENSQNLAKIDTLVRNGKPVVRKVSPGLSSFGNHPEKVVEYFEPLLTFAEANIPLEQIEETPLFIFATAGMRLLPEGQKSAIIENLQKNLQTITKFRIKAENIRIIDGSWEGIYSWISVNYILGNFGTKNEAAKKTVGMIDMGGASVQIAVEIEGENKEKNENVFEINLSPIIKFQIFSATFLGFGANQGLEKYEKSLLSPIDPCSPEETKGSGEWTKCVEKVRNSVRNEKCGAEKCLLNLKTPKGIDLAEMEMFGFSEYWYTTRNFGSHGTYNYTNFVKNINEYCTESWEEIKRKKQNGGFENIEQSRMETNCFKAAWTIAVLHDGFEIDEENNRFQSVLEINGEEMQWALGAMIYHTRNSGILAAEKSLETNRFMITCSYILICTFSFLLAFWLFREYYTKRRKISSYRLVV</sequence>
<comment type="similarity">
    <text evidence="1">Belongs to the GDA1/CD39 NTPase family.</text>
</comment>
<dbReference type="Pfam" id="PF01150">
    <property type="entry name" value="GDA1_CD39"/>
    <property type="match status" value="1"/>
</dbReference>
<dbReference type="GO" id="GO:0005524">
    <property type="term" value="F:ATP binding"/>
    <property type="evidence" value="ECO:0007669"/>
    <property type="project" value="UniProtKB-KW"/>
</dbReference>
<dbReference type="AlphaFoldDB" id="A0A9P1INT0"/>
<feature type="active site" description="Proton acceptor" evidence="3">
    <location>
        <position position="185"/>
    </location>
</feature>
<dbReference type="PANTHER" id="PTHR11782">
    <property type="entry name" value="ADENOSINE/GUANOSINE DIPHOSPHATASE"/>
    <property type="match status" value="1"/>
</dbReference>
<keyword evidence="5" id="KW-0812">Transmembrane</keyword>
<evidence type="ECO:0000256" key="3">
    <source>
        <dbReference type="PIRSR" id="PIRSR600407-1"/>
    </source>
</evidence>
<dbReference type="OrthoDB" id="6372431at2759"/>
<gene>
    <name evidence="6" type="ORF">CAMP_LOCUS10916</name>
</gene>